<dbReference type="InterPro" id="IPR018378">
    <property type="entry name" value="C-type_lectin_CS"/>
</dbReference>
<keyword evidence="2" id="KW-1185">Reference proteome</keyword>
<dbReference type="EMBL" id="KI964671">
    <property type="protein sequence ID" value="EUC31195.1"/>
    <property type="molecule type" value="Genomic_DNA"/>
</dbReference>
<sequence length="52" mass="5728">KLAALKLGGFDPCLARFGGPTMATWWRWRCTALRCTACKIDPANGPGHIQLR</sequence>
<dbReference type="HOGENOM" id="CLU_3092865_0_0_1"/>
<evidence type="ECO:0000313" key="1">
    <source>
        <dbReference type="EMBL" id="EUC31195.1"/>
    </source>
</evidence>
<evidence type="ECO:0000313" key="2">
    <source>
        <dbReference type="Proteomes" id="UP000053841"/>
    </source>
</evidence>
<organism evidence="1 2">
    <name type="scientific">Cochliobolus carbonum (strain 26-R-13)</name>
    <name type="common">Maize leaf spot fungus</name>
    <name type="synonym">Bipolaris zeicola</name>
    <dbReference type="NCBI Taxonomy" id="930089"/>
    <lineage>
        <taxon>Eukaryota</taxon>
        <taxon>Fungi</taxon>
        <taxon>Dikarya</taxon>
        <taxon>Ascomycota</taxon>
        <taxon>Pezizomycotina</taxon>
        <taxon>Dothideomycetes</taxon>
        <taxon>Pleosporomycetidae</taxon>
        <taxon>Pleosporales</taxon>
        <taxon>Pleosporineae</taxon>
        <taxon>Pleosporaceae</taxon>
        <taxon>Bipolaris</taxon>
    </lineage>
</organism>
<protein>
    <submittedName>
        <fullName evidence="1">Uncharacterized protein</fullName>
    </submittedName>
</protein>
<dbReference type="Proteomes" id="UP000053841">
    <property type="component" value="Unassembled WGS sequence"/>
</dbReference>
<reference evidence="1 2" key="1">
    <citation type="journal article" date="2013" name="PLoS Genet.">
        <title>Comparative genome structure, secondary metabolite, and effector coding capacity across Cochliobolus pathogens.</title>
        <authorList>
            <person name="Condon B.J."/>
            <person name="Leng Y."/>
            <person name="Wu D."/>
            <person name="Bushley K.E."/>
            <person name="Ohm R.A."/>
            <person name="Otillar R."/>
            <person name="Martin J."/>
            <person name="Schackwitz W."/>
            <person name="Grimwood J."/>
            <person name="MohdZainudin N."/>
            <person name="Xue C."/>
            <person name="Wang R."/>
            <person name="Manning V.A."/>
            <person name="Dhillon B."/>
            <person name="Tu Z.J."/>
            <person name="Steffenson B.J."/>
            <person name="Salamov A."/>
            <person name="Sun H."/>
            <person name="Lowry S."/>
            <person name="LaButti K."/>
            <person name="Han J."/>
            <person name="Copeland A."/>
            <person name="Lindquist E."/>
            <person name="Barry K."/>
            <person name="Schmutz J."/>
            <person name="Baker S.E."/>
            <person name="Ciuffetti L.M."/>
            <person name="Grigoriev I.V."/>
            <person name="Zhong S."/>
            <person name="Turgeon B.G."/>
        </authorList>
    </citation>
    <scope>NUCLEOTIDE SEQUENCE [LARGE SCALE GENOMIC DNA]</scope>
    <source>
        <strain evidence="1 2">26-R-13</strain>
    </source>
</reference>
<dbReference type="RefSeq" id="XP_007714498.1">
    <property type="nucleotide sequence ID" value="XM_007716308.1"/>
</dbReference>
<accession>W6Y0X3</accession>
<dbReference type="KEGG" id="bze:COCCADRAFT_101914"/>
<name>W6Y0X3_COCC2</name>
<dbReference type="AlphaFoldDB" id="W6Y0X3"/>
<gene>
    <name evidence="1" type="ORF">COCCADRAFT_101914</name>
</gene>
<dbReference type="PROSITE" id="PS00615">
    <property type="entry name" value="C_TYPE_LECTIN_1"/>
    <property type="match status" value="1"/>
</dbReference>
<feature type="non-terminal residue" evidence="1">
    <location>
        <position position="1"/>
    </location>
</feature>
<proteinExistence type="predicted"/>
<dbReference type="GeneID" id="19142454"/>